<dbReference type="GO" id="GO:0003677">
    <property type="term" value="F:DNA binding"/>
    <property type="evidence" value="ECO:0007669"/>
    <property type="project" value="InterPro"/>
</dbReference>
<dbReference type="InterPro" id="IPR052916">
    <property type="entry name" value="Type-I_RE_MTase_Subunit"/>
</dbReference>
<organism evidence="3 4">
    <name type="scientific">Aeromonas schubertii</name>
    <dbReference type="NCBI Taxonomy" id="652"/>
    <lineage>
        <taxon>Bacteria</taxon>
        <taxon>Pseudomonadati</taxon>
        <taxon>Pseudomonadota</taxon>
        <taxon>Gammaproteobacteria</taxon>
        <taxon>Aeromonadales</taxon>
        <taxon>Aeromonadaceae</taxon>
        <taxon>Aeromonas</taxon>
    </lineage>
</organism>
<evidence type="ECO:0000259" key="2">
    <source>
        <dbReference type="Pfam" id="PF02384"/>
    </source>
</evidence>
<comment type="similarity">
    <text evidence="1">Belongs to the N(4)/N(6)-methyltransferase family.</text>
</comment>
<dbReference type="EMBL" id="CP013067">
    <property type="protein sequence ID" value="ALP41163.1"/>
    <property type="molecule type" value="Genomic_DNA"/>
</dbReference>
<dbReference type="GO" id="GO:0008170">
    <property type="term" value="F:N-methyltransferase activity"/>
    <property type="evidence" value="ECO:0007669"/>
    <property type="project" value="InterPro"/>
</dbReference>
<evidence type="ECO:0000313" key="3">
    <source>
        <dbReference type="EMBL" id="ALP41163.1"/>
    </source>
</evidence>
<dbReference type="Pfam" id="PF02384">
    <property type="entry name" value="N6_Mtase"/>
    <property type="match status" value="1"/>
</dbReference>
<gene>
    <name evidence="3" type="ORF">WL1483_4608</name>
</gene>
<protein>
    <submittedName>
        <fullName evidence="3">Type I restriction-modification system subunit M</fullName>
    </submittedName>
</protein>
<name>A0A0S2SHH0_9GAMM</name>
<feature type="domain" description="DNA methylase adenine-specific" evidence="2">
    <location>
        <begin position="1"/>
        <end position="173"/>
    </location>
</feature>
<dbReference type="SUPFAM" id="SSF53335">
    <property type="entry name" value="S-adenosyl-L-methionine-dependent methyltransferases"/>
    <property type="match status" value="1"/>
</dbReference>
<dbReference type="Gene3D" id="3.40.50.150">
    <property type="entry name" value="Vaccinia Virus protein VP39"/>
    <property type="match status" value="1"/>
</dbReference>
<proteinExistence type="inferred from homology"/>
<dbReference type="PANTHER" id="PTHR42998">
    <property type="entry name" value="TYPE I RESTRICTION ENZYME HINDVIIP M PROTEIN-RELATED"/>
    <property type="match status" value="1"/>
</dbReference>
<dbReference type="REBASE" id="131871">
    <property type="entry name" value="M.Asc1483ORF4608P"/>
</dbReference>
<dbReference type="InterPro" id="IPR003356">
    <property type="entry name" value="DNA_methylase_A-5"/>
</dbReference>
<evidence type="ECO:0000313" key="4">
    <source>
        <dbReference type="Proteomes" id="UP000058114"/>
    </source>
</evidence>
<evidence type="ECO:0000256" key="1">
    <source>
        <dbReference type="ARBA" id="ARBA00006594"/>
    </source>
</evidence>
<reference evidence="3 4" key="2">
    <citation type="journal article" date="2016" name="Genome Announc.">
        <title>Complete Genome Sequence of the Highly Virulent Aeromonas schubertii Strain WL1483, Isolated from Diseased Snakehead Fish (Channa argus) in China.</title>
        <authorList>
            <person name="Liu L."/>
            <person name="Li N."/>
            <person name="Zhang D."/>
            <person name="Fu X."/>
            <person name="Shi C."/>
            <person name="Lin Q."/>
            <person name="Hao G."/>
        </authorList>
    </citation>
    <scope>NUCLEOTIDE SEQUENCE [LARGE SCALE GENOMIC DNA]</scope>
    <source>
        <strain evidence="3 4">WL1483</strain>
    </source>
</reference>
<accession>A0A0S2SHH0</accession>
<dbReference type="PATRIC" id="fig|652.5.peg.2970"/>
<dbReference type="InterPro" id="IPR029063">
    <property type="entry name" value="SAM-dependent_MTases_sf"/>
</dbReference>
<reference evidence="4" key="1">
    <citation type="submission" date="2015-10" db="EMBL/GenBank/DDBJ databases">
        <title>Complete Genome Sequence of Aeromonas schubertii strain WL1483.</title>
        <authorList>
            <person name="Liu L."/>
        </authorList>
    </citation>
    <scope>NUCLEOTIDE SEQUENCE [LARGE SCALE GENOMIC DNA]</scope>
    <source>
        <strain evidence="4">WL1483</strain>
    </source>
</reference>
<dbReference type="AlphaFoldDB" id="A0A0S2SHH0"/>
<dbReference type="PANTHER" id="PTHR42998:SF1">
    <property type="entry name" value="TYPE I RESTRICTION ENZYME HINDI METHYLASE SUBUNIT"/>
    <property type="match status" value="1"/>
</dbReference>
<sequence>MLAKLSEDGTAGFVLANGSMSSNTSGEGEIRQKLIEDDRIECMIALPGQLFFTTQIPVCLWFMSRSKGASIKHGYRDRRGETLFIDARELGTMVSRTNKELTPADIARISDTFHAWRSSSDELARRVKAQAISIERYEDQAGFCKVATLSDIAANDYVLTPGRYVGAAQVEDDGIAFETKMQELTQTLYRQLDEAAALDQAIRANMEALGYGE</sequence>
<dbReference type="Proteomes" id="UP000058114">
    <property type="component" value="Chromosome"/>
</dbReference>
<dbReference type="KEGG" id="asr:WL1483_4608"/>